<evidence type="ECO:0000259" key="2">
    <source>
        <dbReference type="Pfam" id="PF05232"/>
    </source>
</evidence>
<feature type="domain" description="Chlorhexidine efflux transporter" evidence="2">
    <location>
        <begin position="72"/>
        <end position="134"/>
    </location>
</feature>
<dbReference type="AlphaFoldDB" id="A0A7W4K8Z5"/>
<feature type="domain" description="Chlorhexidine efflux transporter" evidence="2">
    <location>
        <begin position="2"/>
        <end position="62"/>
    </location>
</feature>
<dbReference type="RefSeq" id="WP_182959866.1">
    <property type="nucleotide sequence ID" value="NZ_JABEQM010000010.1"/>
</dbReference>
<organism evidence="3 4">
    <name type="scientific">Gluconacetobacter tumulisoli</name>
    <dbReference type="NCBI Taxonomy" id="1286189"/>
    <lineage>
        <taxon>Bacteria</taxon>
        <taxon>Pseudomonadati</taxon>
        <taxon>Pseudomonadota</taxon>
        <taxon>Alphaproteobacteria</taxon>
        <taxon>Acetobacterales</taxon>
        <taxon>Acetobacteraceae</taxon>
        <taxon>Gluconacetobacter</taxon>
    </lineage>
</organism>
<dbReference type="InterPro" id="IPR058208">
    <property type="entry name" value="PACE"/>
</dbReference>
<proteinExistence type="predicted"/>
<keyword evidence="4" id="KW-1185">Reference proteome</keyword>
<keyword evidence="1" id="KW-0812">Transmembrane</keyword>
<dbReference type="NCBIfam" id="NF033664">
    <property type="entry name" value="PACE_transport"/>
    <property type="match status" value="1"/>
</dbReference>
<dbReference type="EMBL" id="JABEQM010000010">
    <property type="protein sequence ID" value="MBB2202500.1"/>
    <property type="molecule type" value="Genomic_DNA"/>
</dbReference>
<reference evidence="3 4" key="1">
    <citation type="submission" date="2020-04" db="EMBL/GenBank/DDBJ databases">
        <title>Description of novel Gluconacetobacter.</title>
        <authorList>
            <person name="Sombolestani A."/>
        </authorList>
    </citation>
    <scope>NUCLEOTIDE SEQUENCE [LARGE SCALE GENOMIC DNA]</scope>
    <source>
        <strain evidence="3 4">LMG 27802</strain>
    </source>
</reference>
<dbReference type="Pfam" id="PF05232">
    <property type="entry name" value="BTP"/>
    <property type="match status" value="2"/>
</dbReference>
<protein>
    <submittedName>
        <fullName evidence="3">PACE efflux transporter</fullName>
    </submittedName>
</protein>
<keyword evidence="1" id="KW-1133">Transmembrane helix</keyword>
<name>A0A7W4K8Z5_9PROT</name>
<accession>A0A7W4K8Z5</accession>
<sequence length="150" mass="16650">MRTTADRIRYTILFEAAGLAMVLPGGRLLLGIRLVDMGFIGVGSSVVAVLWNYAFNRVFDQFVLWLRGAARKTLADRIAHAVLFQVGLIVMLVPAIALYLGQGMRAAFLANITLTLFYLVYNFVFTWAYDLVFPIPCARMDPEAARAQGT</sequence>
<evidence type="ECO:0000313" key="3">
    <source>
        <dbReference type="EMBL" id="MBB2202500.1"/>
    </source>
</evidence>
<feature type="transmembrane region" description="Helical" evidence="1">
    <location>
        <begin position="77"/>
        <end position="100"/>
    </location>
</feature>
<keyword evidence="1" id="KW-0472">Membrane</keyword>
<feature type="transmembrane region" description="Helical" evidence="1">
    <location>
        <begin position="106"/>
        <end position="129"/>
    </location>
</feature>
<gene>
    <name evidence="3" type="ORF">HLH28_13110</name>
</gene>
<comment type="caution">
    <text evidence="3">The sequence shown here is derived from an EMBL/GenBank/DDBJ whole genome shotgun (WGS) entry which is preliminary data.</text>
</comment>
<evidence type="ECO:0000256" key="1">
    <source>
        <dbReference type="SAM" id="Phobius"/>
    </source>
</evidence>
<dbReference type="Proteomes" id="UP000578030">
    <property type="component" value="Unassembled WGS sequence"/>
</dbReference>
<dbReference type="InterPro" id="IPR007896">
    <property type="entry name" value="BTP_bacteria"/>
</dbReference>
<feature type="transmembrane region" description="Helical" evidence="1">
    <location>
        <begin position="38"/>
        <end position="56"/>
    </location>
</feature>
<evidence type="ECO:0000313" key="4">
    <source>
        <dbReference type="Proteomes" id="UP000578030"/>
    </source>
</evidence>